<feature type="binding site" evidence="1">
    <location>
        <begin position="11"/>
        <end position="18"/>
    </location>
    <ligand>
        <name>ATP</name>
        <dbReference type="ChEBI" id="CHEBI:30616"/>
    </ligand>
</feature>
<dbReference type="GO" id="GO:0097175">
    <property type="term" value="P:1,6-anhydro-N-acetyl-beta-muramic acid catabolic process"/>
    <property type="evidence" value="ECO:0007669"/>
    <property type="project" value="UniProtKB-UniRule"/>
</dbReference>
<keyword evidence="1" id="KW-0418">Kinase</keyword>
<name>E0URH8_SULAO</name>
<dbReference type="InterPro" id="IPR005338">
    <property type="entry name" value="Anhydro_N_Ac-Mur_kinase"/>
</dbReference>
<gene>
    <name evidence="1" type="primary">anmK</name>
    <name evidence="2" type="ordered locus">Saut_2021</name>
</gene>
<dbReference type="GO" id="GO:0006040">
    <property type="term" value="P:amino sugar metabolic process"/>
    <property type="evidence" value="ECO:0007669"/>
    <property type="project" value="InterPro"/>
</dbReference>
<sequence>MKELYIGVMSGTSLDGIDIALCEIGDTTCRLLSAHEYPFPQVLKEEILALISSSVSLKQIGECDMKLGMLFTECINDFIQKNALHVKDITAIGLHGQTLWHAPDSAYPFSMQLGNANIVAAKTGISTVADFRGMDIAHGGQGAPFAPAFHKFLFADTKQKMALVNIGGMANISLLFGKLQGWDVGCGNVLMDLWIQKTQAKEYDKEGAFAKSAQTDKSLLAKMLMDVYFQKQPPKSTGREYFNEAWLTQKLQGFEHLSDAQVQRTLLELTAQTIANDVNNTHSSQLIVCGGGAKNSFLMQRLAKLCHAEVSPSDTLGINSDFLEAMAFAWFAKKRIHKEPLKLRNVTGAKKDSIAGAVYAAD</sequence>
<dbReference type="GO" id="GO:0016301">
    <property type="term" value="F:kinase activity"/>
    <property type="evidence" value="ECO:0007669"/>
    <property type="project" value="UniProtKB-KW"/>
</dbReference>
<proteinExistence type="inferred from homology"/>
<dbReference type="PANTHER" id="PTHR30605:SF0">
    <property type="entry name" value="ANHYDRO-N-ACETYLMURAMIC ACID KINASE"/>
    <property type="match status" value="1"/>
</dbReference>
<dbReference type="GO" id="GO:0005524">
    <property type="term" value="F:ATP binding"/>
    <property type="evidence" value="ECO:0007669"/>
    <property type="project" value="UniProtKB-UniRule"/>
</dbReference>
<dbReference type="RefSeq" id="WP_013327817.1">
    <property type="nucleotide sequence ID" value="NC_014506.1"/>
</dbReference>
<dbReference type="UniPathway" id="UPA00544"/>
<comment type="similarity">
    <text evidence="1">Belongs to the anhydro-N-acetylmuramic acid kinase family.</text>
</comment>
<keyword evidence="1" id="KW-0547">Nucleotide-binding</keyword>
<organism evidence="2 3">
    <name type="scientific">Sulfurimonas autotrophica (strain ATCC BAA-671 / DSM 16294 / JCM 11897 / OK10)</name>
    <dbReference type="NCBI Taxonomy" id="563040"/>
    <lineage>
        <taxon>Bacteria</taxon>
        <taxon>Pseudomonadati</taxon>
        <taxon>Campylobacterota</taxon>
        <taxon>Epsilonproteobacteria</taxon>
        <taxon>Campylobacterales</taxon>
        <taxon>Sulfurimonadaceae</taxon>
        <taxon>Sulfurimonas</taxon>
    </lineage>
</organism>
<dbReference type="KEGG" id="sua:Saut_2021"/>
<evidence type="ECO:0000313" key="2">
    <source>
        <dbReference type="EMBL" id="ADN10064.1"/>
    </source>
</evidence>
<dbReference type="GO" id="GO:0016773">
    <property type="term" value="F:phosphotransferase activity, alcohol group as acceptor"/>
    <property type="evidence" value="ECO:0007669"/>
    <property type="project" value="UniProtKB-UniRule"/>
</dbReference>
<keyword evidence="1" id="KW-0119">Carbohydrate metabolism</keyword>
<dbReference type="PANTHER" id="PTHR30605">
    <property type="entry name" value="ANHYDRO-N-ACETYLMURAMIC ACID KINASE"/>
    <property type="match status" value="1"/>
</dbReference>
<dbReference type="Gene3D" id="3.30.420.40">
    <property type="match status" value="2"/>
</dbReference>
<dbReference type="GO" id="GO:0009254">
    <property type="term" value="P:peptidoglycan turnover"/>
    <property type="evidence" value="ECO:0007669"/>
    <property type="project" value="UniProtKB-UniRule"/>
</dbReference>
<dbReference type="UniPathway" id="UPA00343"/>
<keyword evidence="3" id="KW-1185">Reference proteome</keyword>
<comment type="catalytic activity">
    <reaction evidence="1">
        <text>1,6-anhydro-N-acetyl-beta-muramate + ATP + H2O = N-acetyl-D-muramate 6-phosphate + ADP + H(+)</text>
        <dbReference type="Rhea" id="RHEA:24952"/>
        <dbReference type="ChEBI" id="CHEBI:15377"/>
        <dbReference type="ChEBI" id="CHEBI:15378"/>
        <dbReference type="ChEBI" id="CHEBI:30616"/>
        <dbReference type="ChEBI" id="CHEBI:58690"/>
        <dbReference type="ChEBI" id="CHEBI:58722"/>
        <dbReference type="ChEBI" id="CHEBI:456216"/>
        <dbReference type="EC" id="2.7.1.170"/>
    </reaction>
</comment>
<keyword evidence="1" id="KW-0067">ATP-binding</keyword>
<accession>E0URH8</accession>
<dbReference type="EMBL" id="CP002205">
    <property type="protein sequence ID" value="ADN10064.1"/>
    <property type="molecule type" value="Genomic_DNA"/>
</dbReference>
<reference evidence="3" key="1">
    <citation type="journal article" date="2010" name="Stand. Genomic Sci.">
        <title>Complete genome sequence of Sulfurimonas autotrophica type strain (OK10).</title>
        <authorList>
            <person name="Sikorski J."/>
            <person name="Munk C."/>
            <person name="Lapidus A."/>
            <person name="Djao O."/>
            <person name="Lucas S."/>
            <person name="Glavina Del Rio T."/>
            <person name="Nolan M."/>
            <person name="Tice H."/>
            <person name="Han C."/>
            <person name="Cheng J."/>
            <person name="Tapia R."/>
            <person name="Goodwin L."/>
            <person name="Pitluck S."/>
            <person name="Liolios K."/>
            <person name="Ivanova N."/>
            <person name="Mavromatis K."/>
            <person name="Mikhailova N."/>
            <person name="Pati A."/>
            <person name="Sims D."/>
            <person name="Meincke L."/>
            <person name="Brettin T."/>
            <person name="Detter J."/>
            <person name="Chen A."/>
            <person name="Palaniappan K."/>
            <person name="Land M."/>
            <person name="Hauser L."/>
            <person name="Chang Y."/>
            <person name="Jeffries C."/>
            <person name="Rohde M."/>
            <person name="Lang E."/>
            <person name="Spring S."/>
            <person name="Goker M."/>
            <person name="Woyke T."/>
            <person name="Bristow J."/>
            <person name="Eisen J."/>
            <person name="Markowitz V."/>
            <person name="Hugenholtz P."/>
            <person name="Kyrpides N."/>
            <person name="Klenk H."/>
        </authorList>
    </citation>
    <scope>NUCLEOTIDE SEQUENCE [LARGE SCALE GENOMIC DNA]</scope>
    <source>
        <strain evidence="3">ATCC BAA-671 / DSM 16294 / JCM 11897 / OK10</strain>
    </source>
</reference>
<evidence type="ECO:0000256" key="1">
    <source>
        <dbReference type="HAMAP-Rule" id="MF_01270"/>
    </source>
</evidence>
<protein>
    <recommendedName>
        <fullName evidence="1">Anhydro-N-acetylmuramic acid kinase</fullName>
        <ecNumber evidence="1">2.7.1.170</ecNumber>
    </recommendedName>
    <alternativeName>
        <fullName evidence="1">AnhMurNAc kinase</fullName>
    </alternativeName>
</protein>
<dbReference type="CDD" id="cd24050">
    <property type="entry name" value="ASKHA_NBD_ANMK"/>
    <property type="match status" value="1"/>
</dbReference>
<comment type="pathway">
    <text evidence="1">Amino-sugar metabolism; 1,6-anhydro-N-acetylmuramate degradation.</text>
</comment>
<comment type="function">
    <text evidence="1">Catalyzes the specific phosphorylation of 1,6-anhydro-N-acetylmuramic acid (anhMurNAc) with the simultaneous cleavage of the 1,6-anhydro ring, generating MurNAc-6-P. Is required for the utilization of anhMurNAc either imported from the medium or derived from its own cell wall murein, and thus plays a role in cell wall recycling.</text>
</comment>
<dbReference type="STRING" id="563040.Saut_2021"/>
<dbReference type="HOGENOM" id="CLU_038782_0_0_7"/>
<dbReference type="SUPFAM" id="SSF53067">
    <property type="entry name" value="Actin-like ATPase domain"/>
    <property type="match status" value="1"/>
</dbReference>
<evidence type="ECO:0000313" key="3">
    <source>
        <dbReference type="Proteomes" id="UP000007803"/>
    </source>
</evidence>
<dbReference type="OrthoDB" id="9763949at2"/>
<dbReference type="EC" id="2.7.1.170" evidence="1"/>
<dbReference type="Pfam" id="PF03702">
    <property type="entry name" value="AnmK"/>
    <property type="match status" value="1"/>
</dbReference>
<dbReference type="InterPro" id="IPR043129">
    <property type="entry name" value="ATPase_NBD"/>
</dbReference>
<dbReference type="NCBIfam" id="NF007139">
    <property type="entry name" value="PRK09585.1-3"/>
    <property type="match status" value="1"/>
</dbReference>
<dbReference type="Proteomes" id="UP000007803">
    <property type="component" value="Chromosome"/>
</dbReference>
<dbReference type="AlphaFoldDB" id="E0URH8"/>
<dbReference type="eggNOG" id="COG2377">
    <property type="taxonomic scope" value="Bacteria"/>
</dbReference>
<comment type="pathway">
    <text evidence="1">Cell wall biogenesis; peptidoglycan recycling.</text>
</comment>
<keyword evidence="1" id="KW-0808">Transferase</keyword>
<dbReference type="HAMAP" id="MF_01270">
    <property type="entry name" value="AnhMurNAc_kinase"/>
    <property type="match status" value="1"/>
</dbReference>